<feature type="compositionally biased region" description="Low complexity" evidence="1">
    <location>
        <begin position="81"/>
        <end position="90"/>
    </location>
</feature>
<comment type="caution">
    <text evidence="2">The sequence shown here is derived from an EMBL/GenBank/DDBJ whole genome shotgun (WGS) entry which is preliminary data.</text>
</comment>
<evidence type="ECO:0000313" key="3">
    <source>
        <dbReference type="Proteomes" id="UP000014480"/>
    </source>
</evidence>
<sequence length="248" mass="27111">MLALRRLDYEPGDSSVKATVAFGLWRHGRTAWSVIGISSRQLQGRAMVELLCRLLDHDAQLEWIQRIRKGLLNTQNATIPASNNNQSAASRSTPSPDRENDRPTAHAKSQRMAQRHRACRAPKVLLCGGKILSSRLVATRIRLTTGTAPASVTKSSVQHLAATAAISARQGATSCWHIAYLKQHPLSILCQGAVESSRVYSVDAVSIQLDGAAIPASRSASRRWRTIHDGFREHTSSVATHGRRQSTP</sequence>
<gene>
    <name evidence="2" type="ORF">Cob_v011661</name>
</gene>
<evidence type="ECO:0000313" key="2">
    <source>
        <dbReference type="EMBL" id="TDZ15469.1"/>
    </source>
</evidence>
<dbReference type="AlphaFoldDB" id="A0A484FAS7"/>
<reference evidence="3" key="2">
    <citation type="journal article" date="2019" name="Mol. Plant Microbe Interact.">
        <title>Genome sequence resources for four phytopathogenic fungi from the Colletotrichum orbiculare species complex.</title>
        <authorList>
            <person name="Gan P."/>
            <person name="Tsushima A."/>
            <person name="Narusaka M."/>
            <person name="Narusaka Y."/>
            <person name="Takano Y."/>
            <person name="Kubo Y."/>
            <person name="Shirasu K."/>
        </authorList>
    </citation>
    <scope>GENOME REANNOTATION</scope>
    <source>
        <strain evidence="3">104-T / ATCC 96160 / CBS 514.97 / LARS 414 / MAFF 240422</strain>
    </source>
</reference>
<name>A0A484FAS7_COLOR</name>
<dbReference type="Proteomes" id="UP000014480">
    <property type="component" value="Unassembled WGS sequence"/>
</dbReference>
<accession>A0A484FAS7</accession>
<protein>
    <submittedName>
        <fullName evidence="2">Uncharacterized protein</fullName>
    </submittedName>
</protein>
<evidence type="ECO:0000256" key="1">
    <source>
        <dbReference type="SAM" id="MobiDB-lite"/>
    </source>
</evidence>
<reference evidence="3" key="1">
    <citation type="journal article" date="2013" name="New Phytol.">
        <title>Comparative genomic and transcriptomic analyses reveal the hemibiotrophic stage shift of Colletotrichum fungi.</title>
        <authorList>
            <person name="Gan P."/>
            <person name="Ikeda K."/>
            <person name="Irieda H."/>
            <person name="Narusaka M."/>
            <person name="O'Connell R.J."/>
            <person name="Narusaka Y."/>
            <person name="Takano Y."/>
            <person name="Kubo Y."/>
            <person name="Shirasu K."/>
        </authorList>
    </citation>
    <scope>NUCLEOTIDE SEQUENCE [LARGE SCALE GENOMIC DNA]</scope>
    <source>
        <strain evidence="3">104-T / ATCC 96160 / CBS 514.97 / LARS 414 / MAFF 240422</strain>
    </source>
</reference>
<feature type="region of interest" description="Disordered" evidence="1">
    <location>
        <begin position="77"/>
        <end position="116"/>
    </location>
</feature>
<dbReference type="EMBL" id="AMCV02000040">
    <property type="protein sequence ID" value="TDZ15469.1"/>
    <property type="molecule type" value="Genomic_DNA"/>
</dbReference>
<keyword evidence="3" id="KW-1185">Reference proteome</keyword>
<organism evidence="2 3">
    <name type="scientific">Colletotrichum orbiculare (strain 104-T / ATCC 96160 / CBS 514.97 / LARS 414 / MAFF 240422)</name>
    <name type="common">Cucumber anthracnose fungus</name>
    <name type="synonym">Colletotrichum lagenarium</name>
    <dbReference type="NCBI Taxonomy" id="1213857"/>
    <lineage>
        <taxon>Eukaryota</taxon>
        <taxon>Fungi</taxon>
        <taxon>Dikarya</taxon>
        <taxon>Ascomycota</taxon>
        <taxon>Pezizomycotina</taxon>
        <taxon>Sordariomycetes</taxon>
        <taxon>Hypocreomycetidae</taxon>
        <taxon>Glomerellales</taxon>
        <taxon>Glomerellaceae</taxon>
        <taxon>Colletotrichum</taxon>
        <taxon>Colletotrichum orbiculare species complex</taxon>
    </lineage>
</organism>
<proteinExistence type="predicted"/>